<evidence type="ECO:0000313" key="12">
    <source>
        <dbReference type="EMBL" id="MBB6003978.1"/>
    </source>
</evidence>
<evidence type="ECO:0000256" key="2">
    <source>
        <dbReference type="ARBA" id="ARBA00004496"/>
    </source>
</evidence>
<evidence type="ECO:0000256" key="6">
    <source>
        <dbReference type="ARBA" id="ARBA00023186"/>
    </source>
</evidence>
<evidence type="ECO:0000256" key="9">
    <source>
        <dbReference type="PROSITE-ProRule" id="PRU00277"/>
    </source>
</evidence>
<evidence type="ECO:0000256" key="8">
    <source>
        <dbReference type="ARBA" id="ARBA00037071"/>
    </source>
</evidence>
<dbReference type="InterPro" id="IPR001179">
    <property type="entry name" value="PPIase_FKBP_dom"/>
</dbReference>
<dbReference type="PROSITE" id="PS50059">
    <property type="entry name" value="FKBP_PPIASE"/>
    <property type="match status" value="1"/>
</dbReference>
<dbReference type="GO" id="GO:0042026">
    <property type="term" value="P:protein refolding"/>
    <property type="evidence" value="ECO:0007669"/>
    <property type="project" value="UniProtKB-ARBA"/>
</dbReference>
<protein>
    <recommendedName>
        <fullName evidence="10">Peptidyl-prolyl cis-trans isomerase</fullName>
        <ecNumber evidence="10">5.2.1.8</ecNumber>
    </recommendedName>
</protein>
<dbReference type="PANTHER" id="PTHR47861:SF3">
    <property type="entry name" value="FKBP-TYPE PEPTIDYL-PROLYL CIS-TRANS ISOMERASE SLYD"/>
    <property type="match status" value="1"/>
</dbReference>
<evidence type="ECO:0000256" key="5">
    <source>
        <dbReference type="ARBA" id="ARBA00023110"/>
    </source>
</evidence>
<evidence type="ECO:0000256" key="3">
    <source>
        <dbReference type="ARBA" id="ARBA00006577"/>
    </source>
</evidence>
<dbReference type="Gene3D" id="3.10.50.40">
    <property type="match status" value="1"/>
</dbReference>
<feature type="domain" description="PPIase FKBP-type" evidence="11">
    <location>
        <begin position="7"/>
        <end position="101"/>
    </location>
</feature>
<name>A0A841ETJ0_9BACT</name>
<keyword evidence="7 9" id="KW-0413">Isomerase</keyword>
<dbReference type="Proteomes" id="UP000524404">
    <property type="component" value="Unassembled WGS sequence"/>
</dbReference>
<dbReference type="EC" id="5.2.1.8" evidence="10"/>
<dbReference type="RefSeq" id="WP_184134701.1">
    <property type="nucleotide sequence ID" value="NZ_JACHKT010000018.1"/>
</dbReference>
<keyword evidence="6" id="KW-0143">Chaperone</keyword>
<evidence type="ECO:0000256" key="7">
    <source>
        <dbReference type="ARBA" id="ARBA00023235"/>
    </source>
</evidence>
<comment type="function">
    <text evidence="8">Also involved in hydrogenase metallocenter assembly, probably by participating in the nickel insertion step. This function in hydrogenase biosynthesis requires chaperone activity and the presence of the metal-binding domain, but not PPIase activity.</text>
</comment>
<dbReference type="GO" id="GO:0003755">
    <property type="term" value="F:peptidyl-prolyl cis-trans isomerase activity"/>
    <property type="evidence" value="ECO:0007669"/>
    <property type="project" value="UniProtKB-UniRule"/>
</dbReference>
<dbReference type="GO" id="GO:0005737">
    <property type="term" value="C:cytoplasm"/>
    <property type="evidence" value="ECO:0007669"/>
    <property type="project" value="UniProtKB-SubCell"/>
</dbReference>
<evidence type="ECO:0000256" key="10">
    <source>
        <dbReference type="RuleBase" id="RU003915"/>
    </source>
</evidence>
<accession>A0A841ETJ0</accession>
<keyword evidence="5 9" id="KW-0697">Rotamase</keyword>
<dbReference type="AlphaFoldDB" id="A0A841ETJ0"/>
<dbReference type="Pfam" id="PF00254">
    <property type="entry name" value="FKBP_C"/>
    <property type="match status" value="1"/>
</dbReference>
<dbReference type="EMBL" id="JACHKT010000018">
    <property type="protein sequence ID" value="MBB6003978.1"/>
    <property type="molecule type" value="Genomic_DNA"/>
</dbReference>
<organism evidence="12 13">
    <name type="scientific">Arcicella rosea</name>
    <dbReference type="NCBI Taxonomy" id="502909"/>
    <lineage>
        <taxon>Bacteria</taxon>
        <taxon>Pseudomonadati</taxon>
        <taxon>Bacteroidota</taxon>
        <taxon>Cytophagia</taxon>
        <taxon>Cytophagales</taxon>
        <taxon>Flectobacillaceae</taxon>
        <taxon>Arcicella</taxon>
    </lineage>
</organism>
<reference evidence="12 13" key="1">
    <citation type="submission" date="2020-08" db="EMBL/GenBank/DDBJ databases">
        <title>Functional genomics of gut bacteria from endangered species of beetles.</title>
        <authorList>
            <person name="Carlos-Shanley C."/>
        </authorList>
    </citation>
    <scope>NUCLEOTIDE SEQUENCE [LARGE SCALE GENOMIC DNA]</scope>
    <source>
        <strain evidence="12 13">S00070</strain>
    </source>
</reference>
<gene>
    <name evidence="12" type="ORF">HNP25_002639</name>
</gene>
<keyword evidence="13" id="KW-1185">Reference proteome</keyword>
<evidence type="ECO:0000256" key="4">
    <source>
        <dbReference type="ARBA" id="ARBA00022490"/>
    </source>
</evidence>
<evidence type="ECO:0000313" key="13">
    <source>
        <dbReference type="Proteomes" id="UP000524404"/>
    </source>
</evidence>
<proteinExistence type="inferred from homology"/>
<evidence type="ECO:0000259" key="11">
    <source>
        <dbReference type="PROSITE" id="PS50059"/>
    </source>
</evidence>
<comment type="catalytic activity">
    <reaction evidence="1 9 10">
        <text>[protein]-peptidylproline (omega=180) = [protein]-peptidylproline (omega=0)</text>
        <dbReference type="Rhea" id="RHEA:16237"/>
        <dbReference type="Rhea" id="RHEA-COMP:10747"/>
        <dbReference type="Rhea" id="RHEA-COMP:10748"/>
        <dbReference type="ChEBI" id="CHEBI:83833"/>
        <dbReference type="ChEBI" id="CHEBI:83834"/>
        <dbReference type="EC" id="5.2.1.8"/>
    </reaction>
</comment>
<dbReference type="PANTHER" id="PTHR47861">
    <property type="entry name" value="FKBP-TYPE PEPTIDYL-PROLYL CIS-TRANS ISOMERASE SLYD"/>
    <property type="match status" value="1"/>
</dbReference>
<evidence type="ECO:0000256" key="1">
    <source>
        <dbReference type="ARBA" id="ARBA00000971"/>
    </source>
</evidence>
<comment type="caution">
    <text evidence="12">The sequence shown here is derived from an EMBL/GenBank/DDBJ whole genome shotgun (WGS) entry which is preliminary data.</text>
</comment>
<comment type="similarity">
    <text evidence="3 10">Belongs to the FKBP-type PPIase family.</text>
</comment>
<sequence>MAQAKAGDKVNVHYTGKLTDGTVFDSSAGRETLAFELGTGMVIKGFDDGITGMIIGEKKTVHIPADEAYGPVNPDYLAVFPKAEIPADIPYEVGMQLNMHQDGSGQVMPVTVTEVTDTTITLDANHPLAGKDLIFDIELVSIG</sequence>
<keyword evidence="4" id="KW-0963">Cytoplasm</keyword>
<dbReference type="SUPFAM" id="SSF54534">
    <property type="entry name" value="FKBP-like"/>
    <property type="match status" value="1"/>
</dbReference>
<comment type="subcellular location">
    <subcellularLocation>
        <location evidence="2">Cytoplasm</location>
    </subcellularLocation>
</comment>
<dbReference type="InterPro" id="IPR046357">
    <property type="entry name" value="PPIase_dom_sf"/>
</dbReference>